<evidence type="ECO:0000256" key="1">
    <source>
        <dbReference type="SAM" id="MobiDB-lite"/>
    </source>
</evidence>
<comment type="caution">
    <text evidence="2">The sequence shown here is derived from an EMBL/GenBank/DDBJ whole genome shotgun (WGS) entry which is preliminary data.</text>
</comment>
<dbReference type="EMBL" id="SBHS01000005">
    <property type="protein sequence ID" value="TWU76611.1"/>
    <property type="molecule type" value="Genomic_DNA"/>
</dbReference>
<feature type="region of interest" description="Disordered" evidence="1">
    <location>
        <begin position="1"/>
        <end position="32"/>
    </location>
</feature>
<reference evidence="3" key="1">
    <citation type="submission" date="2018-12" db="EMBL/GenBank/DDBJ databases">
        <title>The complete genome of Metarhizium rileyi, a key fungal pathogen of Lepidoptera.</title>
        <authorList>
            <person name="Binneck E."/>
            <person name="Lastra C.C.L."/>
            <person name="Sosa-Gomez D.R."/>
        </authorList>
    </citation>
    <scope>NUCLEOTIDE SEQUENCE [LARGE SCALE GENOMIC DNA]</scope>
    <source>
        <strain evidence="3">Cep018-CH2</strain>
    </source>
</reference>
<evidence type="ECO:0000313" key="3">
    <source>
        <dbReference type="Proteomes" id="UP000317257"/>
    </source>
</evidence>
<name>A0A5C6GJZ8_METRR</name>
<dbReference type="AlphaFoldDB" id="A0A5C6GJZ8"/>
<protein>
    <submittedName>
        <fullName evidence="2">Uncharacterized protein</fullName>
    </submittedName>
</protein>
<dbReference type="Proteomes" id="UP000317257">
    <property type="component" value="Unassembled WGS sequence"/>
</dbReference>
<gene>
    <name evidence="2" type="ORF">ED733_008144</name>
</gene>
<evidence type="ECO:0000313" key="2">
    <source>
        <dbReference type="EMBL" id="TWU76611.1"/>
    </source>
</evidence>
<sequence>MACPYEPEFSSPLNPRRQTPPRPRAGRAGRDVSLAQRLQRHRGAEAWRSHKLLLLEARGYEVLLGEAIASRETCLNRPRLRDVPDAVGAEPERKRERDRTACRLRVLDLSFFAPRRLVLAMEMVRLSVGGWLAWETPW</sequence>
<organism evidence="2 3">
    <name type="scientific">Metarhizium rileyi (strain RCEF 4871)</name>
    <name type="common">Nomuraea rileyi</name>
    <dbReference type="NCBI Taxonomy" id="1649241"/>
    <lineage>
        <taxon>Eukaryota</taxon>
        <taxon>Fungi</taxon>
        <taxon>Dikarya</taxon>
        <taxon>Ascomycota</taxon>
        <taxon>Pezizomycotina</taxon>
        <taxon>Sordariomycetes</taxon>
        <taxon>Hypocreomycetidae</taxon>
        <taxon>Hypocreales</taxon>
        <taxon>Clavicipitaceae</taxon>
        <taxon>Metarhizium</taxon>
    </lineage>
</organism>
<proteinExistence type="predicted"/>
<accession>A0A5C6GJZ8</accession>